<dbReference type="EMBL" id="KV417618">
    <property type="protein sequence ID" value="KZP14393.1"/>
    <property type="molecule type" value="Genomic_DNA"/>
</dbReference>
<dbReference type="Proteomes" id="UP000076532">
    <property type="component" value="Unassembled WGS sequence"/>
</dbReference>
<reference evidence="3 4" key="1">
    <citation type="journal article" date="2016" name="Mol. Biol. Evol.">
        <title>Comparative Genomics of Early-Diverging Mushroom-Forming Fungi Provides Insights into the Origins of Lignocellulose Decay Capabilities.</title>
        <authorList>
            <person name="Nagy L.G."/>
            <person name="Riley R."/>
            <person name="Tritt A."/>
            <person name="Adam C."/>
            <person name="Daum C."/>
            <person name="Floudas D."/>
            <person name="Sun H."/>
            <person name="Yadav J.S."/>
            <person name="Pangilinan J."/>
            <person name="Larsson K.H."/>
            <person name="Matsuura K."/>
            <person name="Barry K."/>
            <person name="Labutti K."/>
            <person name="Kuo R."/>
            <person name="Ohm R.A."/>
            <person name="Bhattacharya S.S."/>
            <person name="Shirouzu T."/>
            <person name="Yoshinaga Y."/>
            <person name="Martin F.M."/>
            <person name="Grigoriev I.V."/>
            <person name="Hibbett D.S."/>
        </authorList>
    </citation>
    <scope>NUCLEOTIDE SEQUENCE [LARGE SCALE GENOMIC DNA]</scope>
    <source>
        <strain evidence="3 4">CBS 109695</strain>
    </source>
</reference>
<gene>
    <name evidence="3" type="ORF">FIBSPDRAFT_935807</name>
</gene>
<name>A0A166D759_9AGAM</name>
<proteinExistence type="predicted"/>
<dbReference type="AlphaFoldDB" id="A0A166D759"/>
<keyword evidence="1" id="KW-0732">Signal</keyword>
<dbReference type="OrthoDB" id="2269034at2759"/>
<dbReference type="InterPro" id="IPR036047">
    <property type="entry name" value="F-box-like_dom_sf"/>
</dbReference>
<feature type="chain" id="PRO_5007872030" description="F-box domain-containing protein" evidence="1">
    <location>
        <begin position="24"/>
        <end position="436"/>
    </location>
</feature>
<keyword evidence="4" id="KW-1185">Reference proteome</keyword>
<dbReference type="SUPFAM" id="SSF81383">
    <property type="entry name" value="F-box domain"/>
    <property type="match status" value="1"/>
</dbReference>
<accession>A0A166D759</accession>
<evidence type="ECO:0000259" key="2">
    <source>
        <dbReference type="Pfam" id="PF12937"/>
    </source>
</evidence>
<dbReference type="InterPro" id="IPR001810">
    <property type="entry name" value="F-box_dom"/>
</dbReference>
<protein>
    <recommendedName>
        <fullName evidence="2">F-box domain-containing protein</fullName>
    </recommendedName>
</protein>
<evidence type="ECO:0000256" key="1">
    <source>
        <dbReference type="SAM" id="SignalP"/>
    </source>
</evidence>
<sequence>MSDSHHIRSWYPAFAALKSVVLALDPSMSYEEVVVQFRCIESALSQAKTERADAENRSKPIFSLPPEVLSHIFQMHRDPYDSTWADDTPPSVRVSHVSAVWRNTALSQPSLWRKLVSSPAHSQDFYDVMIGRSKQSLLNIAIKHEAEDSGSAHALAELISSHSRRLNTLHIKAPFHFLHRHLRPLHSLSAPYMTELSLYNITPGHPMEVAQAEDSLDRIFTGGTGKLHVFESMWIPLRFHPPLTAIKRMILSLPDITTSTALHTTLLEPSRTIDTLVLGLIGSEATLLPVRITMPHLSVLRISASSDIFRLLGMIQVPHVRSISLLFNTMETPSPLGESMAERYPKLRWLILAGPLNRGILTQFPTTTELRISGRFPLITHIHDTFDPTQDGFSTVMPRLRNIVAPDKFEEPIRAFCAHRKLLGLTVPKIKIIAGF</sequence>
<organism evidence="3 4">
    <name type="scientific">Athelia psychrophila</name>
    <dbReference type="NCBI Taxonomy" id="1759441"/>
    <lineage>
        <taxon>Eukaryota</taxon>
        <taxon>Fungi</taxon>
        <taxon>Dikarya</taxon>
        <taxon>Basidiomycota</taxon>
        <taxon>Agaricomycotina</taxon>
        <taxon>Agaricomycetes</taxon>
        <taxon>Agaricomycetidae</taxon>
        <taxon>Atheliales</taxon>
        <taxon>Atheliaceae</taxon>
        <taxon>Athelia</taxon>
    </lineage>
</organism>
<dbReference type="Pfam" id="PF12937">
    <property type="entry name" value="F-box-like"/>
    <property type="match status" value="1"/>
</dbReference>
<evidence type="ECO:0000313" key="4">
    <source>
        <dbReference type="Proteomes" id="UP000076532"/>
    </source>
</evidence>
<feature type="domain" description="F-box" evidence="2">
    <location>
        <begin position="62"/>
        <end position="116"/>
    </location>
</feature>
<dbReference type="Gene3D" id="1.20.1280.50">
    <property type="match status" value="1"/>
</dbReference>
<evidence type="ECO:0000313" key="3">
    <source>
        <dbReference type="EMBL" id="KZP14393.1"/>
    </source>
</evidence>
<feature type="signal peptide" evidence="1">
    <location>
        <begin position="1"/>
        <end position="23"/>
    </location>
</feature>